<keyword evidence="3" id="KW-1185">Reference proteome</keyword>
<organism evidence="2 3">
    <name type="scientific">Trichinella zimbabwensis</name>
    <dbReference type="NCBI Taxonomy" id="268475"/>
    <lineage>
        <taxon>Eukaryota</taxon>
        <taxon>Metazoa</taxon>
        <taxon>Ecdysozoa</taxon>
        <taxon>Nematoda</taxon>
        <taxon>Enoplea</taxon>
        <taxon>Dorylaimia</taxon>
        <taxon>Trichinellida</taxon>
        <taxon>Trichinellidae</taxon>
        <taxon>Trichinella</taxon>
    </lineage>
</organism>
<comment type="caution">
    <text evidence="2">The sequence shown here is derived from an EMBL/GenBank/DDBJ whole genome shotgun (WGS) entry which is preliminary data.</text>
</comment>
<reference evidence="2 3" key="1">
    <citation type="submission" date="2015-01" db="EMBL/GenBank/DDBJ databases">
        <title>Evolution of Trichinella species and genotypes.</title>
        <authorList>
            <person name="Korhonen P.K."/>
            <person name="Edoardo P."/>
            <person name="Giuseppe L.R."/>
            <person name="Gasser R.B."/>
        </authorList>
    </citation>
    <scope>NUCLEOTIDE SEQUENCE [LARGE SCALE GENOMIC DNA]</scope>
    <source>
        <strain evidence="2">ISS1029</strain>
    </source>
</reference>
<dbReference type="EMBL" id="JYDP01003653">
    <property type="protein sequence ID" value="KRY95580.1"/>
    <property type="molecule type" value="Genomic_DNA"/>
</dbReference>
<evidence type="ECO:0000313" key="3">
    <source>
        <dbReference type="Proteomes" id="UP000055024"/>
    </source>
</evidence>
<evidence type="ECO:0000313" key="1">
    <source>
        <dbReference type="EMBL" id="KRY95580.1"/>
    </source>
</evidence>
<dbReference type="Proteomes" id="UP000055024">
    <property type="component" value="Unassembled WGS sequence"/>
</dbReference>
<accession>A0A0V1GIE7</accession>
<dbReference type="EMBL" id="JYDP01001653">
    <property type="protein sequence ID" value="KRY97996.1"/>
    <property type="molecule type" value="Genomic_DNA"/>
</dbReference>
<dbReference type="AlphaFoldDB" id="A0A0V1GIE7"/>
<proteinExistence type="predicted"/>
<name>A0A0V1GIE7_9BILA</name>
<protein>
    <submittedName>
        <fullName evidence="2">Uncharacterized protein</fullName>
    </submittedName>
</protein>
<gene>
    <name evidence="1" type="ORF">T11_18188</name>
    <name evidence="2" type="ORF">T11_3049</name>
</gene>
<evidence type="ECO:0000313" key="2">
    <source>
        <dbReference type="EMBL" id="KRY97996.1"/>
    </source>
</evidence>
<sequence>MNNNCAISKGSLPGSNNDITAVRNTEMLAPVG</sequence>